<feature type="compositionally biased region" description="Basic and acidic residues" evidence="1">
    <location>
        <begin position="77"/>
        <end position="90"/>
    </location>
</feature>
<comment type="caution">
    <text evidence="2">The sequence shown here is derived from an EMBL/GenBank/DDBJ whole genome shotgun (WGS) entry which is preliminary data.</text>
</comment>
<feature type="region of interest" description="Disordered" evidence="1">
    <location>
        <begin position="75"/>
        <end position="131"/>
    </location>
</feature>
<accession>A0AAN7E9K9</accession>
<dbReference type="Proteomes" id="UP001324115">
    <property type="component" value="Unassembled WGS sequence"/>
</dbReference>
<dbReference type="EMBL" id="JAXUIC010000011">
    <property type="protein sequence ID" value="KAK4565074.1"/>
    <property type="molecule type" value="Genomic_DNA"/>
</dbReference>
<evidence type="ECO:0000313" key="2">
    <source>
        <dbReference type="EMBL" id="KAK4565074.1"/>
    </source>
</evidence>
<gene>
    <name evidence="2" type="ORF">RGQ29_006933</name>
</gene>
<organism evidence="2 3">
    <name type="scientific">Quercus rubra</name>
    <name type="common">Northern red oak</name>
    <name type="synonym">Quercus borealis</name>
    <dbReference type="NCBI Taxonomy" id="3512"/>
    <lineage>
        <taxon>Eukaryota</taxon>
        <taxon>Viridiplantae</taxon>
        <taxon>Streptophyta</taxon>
        <taxon>Embryophyta</taxon>
        <taxon>Tracheophyta</taxon>
        <taxon>Spermatophyta</taxon>
        <taxon>Magnoliopsida</taxon>
        <taxon>eudicotyledons</taxon>
        <taxon>Gunneridae</taxon>
        <taxon>Pentapetalae</taxon>
        <taxon>rosids</taxon>
        <taxon>fabids</taxon>
        <taxon>Fagales</taxon>
        <taxon>Fagaceae</taxon>
        <taxon>Quercus</taxon>
    </lineage>
</organism>
<evidence type="ECO:0000313" key="3">
    <source>
        <dbReference type="Proteomes" id="UP001324115"/>
    </source>
</evidence>
<dbReference type="AlphaFoldDB" id="A0AAN7E9K9"/>
<protein>
    <recommendedName>
        <fullName evidence="4">Protein FRA10AC1</fullName>
    </recommendedName>
</protein>
<evidence type="ECO:0008006" key="4">
    <source>
        <dbReference type="Google" id="ProtNLM"/>
    </source>
</evidence>
<reference evidence="2 3" key="1">
    <citation type="journal article" date="2023" name="G3 (Bethesda)">
        <title>A haplotype-resolved chromosome-scale genome for Quercus rubra L. provides insights into the genetics of adaptive traits for red oak species.</title>
        <authorList>
            <person name="Kapoor B."/>
            <person name="Jenkins J."/>
            <person name="Schmutz J."/>
            <person name="Zhebentyayeva T."/>
            <person name="Kuelheim C."/>
            <person name="Coggeshall M."/>
            <person name="Heim C."/>
            <person name="Lasky J.R."/>
            <person name="Leites L."/>
            <person name="Islam-Faridi N."/>
            <person name="Romero-Severson J."/>
            <person name="DeLeo V.L."/>
            <person name="Lucas S.M."/>
            <person name="Lazic D."/>
            <person name="Gailing O."/>
            <person name="Carlson J."/>
            <person name="Staton M."/>
        </authorList>
    </citation>
    <scope>NUCLEOTIDE SEQUENCE [LARGE SCALE GENOMIC DNA]</scope>
    <source>
        <strain evidence="2">Pseudo-F2</strain>
    </source>
</reference>
<name>A0AAN7E9K9_QUERU</name>
<keyword evidence="3" id="KW-1185">Reference proteome</keyword>
<proteinExistence type="predicted"/>
<evidence type="ECO:0000256" key="1">
    <source>
        <dbReference type="SAM" id="MobiDB-lite"/>
    </source>
</evidence>
<sequence>MDMLLILHCEHVTLQNWQDWSEMEGREGSHIWESSCGNKHCDEKDDLASYETSVLVTSLISISFCGCADKLHYKRQKEKEQSEKREQAENKRKRNWSRSIDETDNDCEGSKDRRKGKKASISTDDHKVGVDDNFDEFLEGMFP</sequence>